<comment type="caution">
    <text evidence="3">The sequence shown here is derived from an EMBL/GenBank/DDBJ whole genome shotgun (WGS) entry which is preliminary data.</text>
</comment>
<organism evidence="3 4">
    <name type="scientific">Bacillus yapensis</name>
    <dbReference type="NCBI Taxonomy" id="2492960"/>
    <lineage>
        <taxon>Bacteria</taxon>
        <taxon>Bacillati</taxon>
        <taxon>Bacillota</taxon>
        <taxon>Bacilli</taxon>
        <taxon>Bacillales</taxon>
        <taxon>Bacillaceae</taxon>
        <taxon>Bacillus</taxon>
    </lineage>
</organism>
<evidence type="ECO:0000256" key="2">
    <source>
        <dbReference type="SAM" id="SignalP"/>
    </source>
</evidence>
<dbReference type="OrthoDB" id="1646at2"/>
<evidence type="ECO:0000256" key="1">
    <source>
        <dbReference type="ARBA" id="ARBA00022729"/>
    </source>
</evidence>
<proteinExistence type="predicted"/>
<dbReference type="Pfam" id="PF03480">
    <property type="entry name" value="DctP"/>
    <property type="match status" value="1"/>
</dbReference>
<dbReference type="NCBIfam" id="NF037995">
    <property type="entry name" value="TRAP_S1"/>
    <property type="match status" value="1"/>
</dbReference>
<evidence type="ECO:0000313" key="3">
    <source>
        <dbReference type="EMBL" id="RTR32301.1"/>
    </source>
</evidence>
<feature type="signal peptide" evidence="2">
    <location>
        <begin position="1"/>
        <end position="23"/>
    </location>
</feature>
<reference evidence="3 4" key="1">
    <citation type="submission" date="2018-12" db="EMBL/GenBank/DDBJ databases">
        <title>Bacillus yapensis draft genome sequence.</title>
        <authorList>
            <person name="Yu L."/>
            <person name="Xu X."/>
            <person name="Tang X."/>
        </authorList>
    </citation>
    <scope>NUCLEOTIDE SEQUENCE [LARGE SCALE GENOMIC DNA]</scope>
    <source>
        <strain evidence="3 4">XXST-01</strain>
    </source>
</reference>
<sequence length="355" mass="38470">MLRKPIKLSFLCLIILSILTFSACSNSSSGNGDAASGDGGTVELKLGHMNSPEHVQDSGAMTPFSKDVEELTDGRVKFQVYPGGALGGPTDTFDNIVTGIMDAGWGLHGYNAGKFTVHTVLQLPFLADGTAAELSVVAQKLYDTFPEIQDEYSDVKPLWIHAADPYAIITKGKAVRSFDDVKGLKLRTPSVEAGNMIESWGATPVSLPAPEIYDALQKGVIDGGVLPVAAIRDFNLADIVDYVTLGNFNTSLFYVVMNKDSWNKIPADDQKLIEEELLGLPMAERAGKAFDEQKEKAEQDAEAAGVEFITLPDEELNKFKDAAEVVTEKWLSDMEAKGIDGQKIYDETVKLIKGE</sequence>
<dbReference type="PANTHER" id="PTHR33376">
    <property type="match status" value="1"/>
</dbReference>
<dbReference type="AlphaFoldDB" id="A0A3S0IC66"/>
<keyword evidence="1 2" id="KW-0732">Signal</keyword>
<dbReference type="PROSITE" id="PS51257">
    <property type="entry name" value="PROKAR_LIPOPROTEIN"/>
    <property type="match status" value="1"/>
</dbReference>
<gene>
    <name evidence="3" type="ORF">EKG37_09030</name>
</gene>
<dbReference type="EMBL" id="RXNT01000006">
    <property type="protein sequence ID" value="RTR32301.1"/>
    <property type="molecule type" value="Genomic_DNA"/>
</dbReference>
<dbReference type="InterPro" id="IPR038404">
    <property type="entry name" value="TRAP_DctP_sf"/>
</dbReference>
<dbReference type="PANTHER" id="PTHR33376:SF15">
    <property type="entry name" value="BLL6794 PROTEIN"/>
    <property type="match status" value="1"/>
</dbReference>
<keyword evidence="4" id="KW-1185">Reference proteome</keyword>
<dbReference type="RefSeq" id="WP_126408372.1">
    <property type="nucleotide sequence ID" value="NZ_RXNT01000006.1"/>
</dbReference>
<dbReference type="Proteomes" id="UP000271374">
    <property type="component" value="Unassembled WGS sequence"/>
</dbReference>
<dbReference type="CDD" id="cd13665">
    <property type="entry name" value="PBP2_TRAP_Dctp3_4"/>
    <property type="match status" value="1"/>
</dbReference>
<evidence type="ECO:0000313" key="4">
    <source>
        <dbReference type="Proteomes" id="UP000271374"/>
    </source>
</evidence>
<feature type="chain" id="PRO_5038481634" evidence="2">
    <location>
        <begin position="24"/>
        <end position="355"/>
    </location>
</feature>
<accession>A0A3S0IC66</accession>
<name>A0A3S0IC66_9BACI</name>
<protein>
    <submittedName>
        <fullName evidence="3">TRAP transporter substrate-binding protein</fullName>
    </submittedName>
</protein>
<dbReference type="GO" id="GO:0055085">
    <property type="term" value="P:transmembrane transport"/>
    <property type="evidence" value="ECO:0007669"/>
    <property type="project" value="InterPro"/>
</dbReference>
<dbReference type="Gene3D" id="3.40.190.170">
    <property type="entry name" value="Bacterial extracellular solute-binding protein, family 7"/>
    <property type="match status" value="1"/>
</dbReference>
<dbReference type="InterPro" id="IPR018389">
    <property type="entry name" value="DctP_fam"/>
</dbReference>